<dbReference type="GO" id="GO:0016020">
    <property type="term" value="C:membrane"/>
    <property type="evidence" value="ECO:0007669"/>
    <property type="project" value="UniProtKB-SubCell"/>
</dbReference>
<evidence type="ECO:0000256" key="6">
    <source>
        <dbReference type="ARBA" id="ARBA00029447"/>
    </source>
</evidence>
<dbReference type="SMART" id="SM00283">
    <property type="entry name" value="MA"/>
    <property type="match status" value="1"/>
</dbReference>
<gene>
    <name evidence="12" type="ORF">SAMN03084138_03777</name>
</gene>
<dbReference type="PROSITE" id="PS50111">
    <property type="entry name" value="CHEMOTAXIS_TRANSDUC_2"/>
    <property type="match status" value="1"/>
</dbReference>
<feature type="transmembrane region" description="Helical" evidence="9">
    <location>
        <begin position="7"/>
        <end position="26"/>
    </location>
</feature>
<evidence type="ECO:0000256" key="5">
    <source>
        <dbReference type="ARBA" id="ARBA00023224"/>
    </source>
</evidence>
<evidence type="ECO:0000313" key="12">
    <source>
        <dbReference type="EMBL" id="SFQ00193.1"/>
    </source>
</evidence>
<dbReference type="CDD" id="cd06225">
    <property type="entry name" value="HAMP"/>
    <property type="match status" value="1"/>
</dbReference>
<dbReference type="Pfam" id="PF00672">
    <property type="entry name" value="HAMP"/>
    <property type="match status" value="1"/>
</dbReference>
<feature type="coiled-coil region" evidence="8">
    <location>
        <begin position="35"/>
        <end position="95"/>
    </location>
</feature>
<dbReference type="SUPFAM" id="SSF58104">
    <property type="entry name" value="Methyl-accepting chemotaxis protein (MCP) signaling domain"/>
    <property type="match status" value="1"/>
</dbReference>
<dbReference type="Gene3D" id="1.10.287.950">
    <property type="entry name" value="Methyl-accepting chemotaxis protein"/>
    <property type="match status" value="1"/>
</dbReference>
<name>A0A1I5UY78_9GAMM</name>
<feature type="domain" description="HAMP" evidence="11">
    <location>
        <begin position="272"/>
        <end position="325"/>
    </location>
</feature>
<dbReference type="GO" id="GO:0007165">
    <property type="term" value="P:signal transduction"/>
    <property type="evidence" value="ECO:0007669"/>
    <property type="project" value="UniProtKB-KW"/>
</dbReference>
<dbReference type="PROSITE" id="PS50885">
    <property type="entry name" value="HAMP"/>
    <property type="match status" value="1"/>
</dbReference>
<dbReference type="InterPro" id="IPR003660">
    <property type="entry name" value="HAMP_dom"/>
</dbReference>
<comment type="subcellular location">
    <subcellularLocation>
        <location evidence="1">Membrane</location>
        <topology evidence="1">Multi-pass membrane protein</topology>
    </subcellularLocation>
</comment>
<evidence type="ECO:0000256" key="3">
    <source>
        <dbReference type="ARBA" id="ARBA00022989"/>
    </source>
</evidence>
<protein>
    <submittedName>
        <fullName evidence="12">Methyl-accepting chemotaxis protein</fullName>
    </submittedName>
</protein>
<evidence type="ECO:0000313" key="13">
    <source>
        <dbReference type="Proteomes" id="UP000182692"/>
    </source>
</evidence>
<accession>A0A1I5UY78</accession>
<feature type="domain" description="Methyl-accepting transducer" evidence="10">
    <location>
        <begin position="330"/>
        <end position="566"/>
    </location>
</feature>
<feature type="transmembrane region" description="Helical" evidence="9">
    <location>
        <begin position="248"/>
        <end position="270"/>
    </location>
</feature>
<dbReference type="GO" id="GO:0006935">
    <property type="term" value="P:chemotaxis"/>
    <property type="evidence" value="ECO:0007669"/>
    <property type="project" value="UniProtKB-ARBA"/>
</dbReference>
<dbReference type="SMART" id="SM00304">
    <property type="entry name" value="HAMP"/>
    <property type="match status" value="1"/>
</dbReference>
<comment type="similarity">
    <text evidence="6">Belongs to the methyl-accepting chemotaxis (MCP) protein family.</text>
</comment>
<evidence type="ECO:0000259" key="10">
    <source>
        <dbReference type="PROSITE" id="PS50111"/>
    </source>
</evidence>
<keyword evidence="8" id="KW-0175">Coiled coil</keyword>
<dbReference type="SMART" id="SM01358">
    <property type="entry name" value="HBM"/>
    <property type="match status" value="1"/>
</dbReference>
<keyword evidence="5 7" id="KW-0807">Transducer</keyword>
<organism evidence="12 13">
    <name type="scientific">Enterovibrio norvegicus DSM 15893</name>
    <dbReference type="NCBI Taxonomy" id="1121869"/>
    <lineage>
        <taxon>Bacteria</taxon>
        <taxon>Pseudomonadati</taxon>
        <taxon>Pseudomonadota</taxon>
        <taxon>Gammaproteobacteria</taxon>
        <taxon>Vibrionales</taxon>
        <taxon>Vibrionaceae</taxon>
        <taxon>Enterovibrio</taxon>
    </lineage>
</organism>
<dbReference type="CDD" id="cd11386">
    <property type="entry name" value="MCP_signal"/>
    <property type="match status" value="1"/>
</dbReference>
<evidence type="ECO:0000256" key="2">
    <source>
        <dbReference type="ARBA" id="ARBA00022692"/>
    </source>
</evidence>
<dbReference type="Pfam" id="PF00015">
    <property type="entry name" value="MCPsignal"/>
    <property type="match status" value="1"/>
</dbReference>
<dbReference type="OrthoDB" id="8724845at2"/>
<evidence type="ECO:0000256" key="4">
    <source>
        <dbReference type="ARBA" id="ARBA00023136"/>
    </source>
</evidence>
<evidence type="ECO:0000256" key="1">
    <source>
        <dbReference type="ARBA" id="ARBA00004141"/>
    </source>
</evidence>
<keyword evidence="3 9" id="KW-1133">Transmembrane helix</keyword>
<dbReference type="RefSeq" id="WP_017011795.1">
    <property type="nucleotide sequence ID" value="NZ_FOWR01000034.1"/>
</dbReference>
<evidence type="ECO:0000259" key="11">
    <source>
        <dbReference type="PROSITE" id="PS50885"/>
    </source>
</evidence>
<dbReference type="PANTHER" id="PTHR32089:SF119">
    <property type="entry name" value="METHYL-ACCEPTING CHEMOTAXIS PROTEIN CTPL"/>
    <property type="match status" value="1"/>
</dbReference>
<dbReference type="Proteomes" id="UP000182692">
    <property type="component" value="Unassembled WGS sequence"/>
</dbReference>
<proteinExistence type="inferred from homology"/>
<dbReference type="InterPro" id="IPR004089">
    <property type="entry name" value="MCPsignal_dom"/>
</dbReference>
<dbReference type="AlphaFoldDB" id="A0A1I5UY78"/>
<evidence type="ECO:0000256" key="7">
    <source>
        <dbReference type="PROSITE-ProRule" id="PRU00284"/>
    </source>
</evidence>
<keyword evidence="4 9" id="KW-0472">Membrane</keyword>
<sequence>MKIRTKLYALTAFSAVSLILFATIGWQASDRLVELKTKQTLISDLEVRLLNLRRNEKDFLARLDEKYVDKFANNVAIFDQNLETLNQQAQKLSLDLPQLSAVSRAMESYSNGFKTLASSYKTLGLRRESGTWGELTKVNAALLSDQPNNADIEHAVTLARLLVADTTETRFDEYLSSWDEMASRTNAPKLDEQRALVTRYMQLKRDVGLNHKSGLLGSIRGQTHQVEADFDSMRTQLNQELSSSEKSLIVSSGSVLVVISLLLIACCIWLNRDIQERLKTLTDTMEKVASERDLTLRANESSNDEIGLVARDFNTVLQHCQTLIAGVKVSITTLNATASDVRSRSSDAERALDQQQSEAEMAATAVNEMEATIREIASNTESAAANADQSLSRAQKGHKTVQATRDAIVSLSDGLGMANTDIHSLVSLSQEIGSVVDVIQGISEQTNLLALNAAIEAARAGEQGRGFAVVADEVRSLATRTHKSTEEIGNMITSLQQQTNEVVARIATCQDQSNTSVNYVEDAASELDNIIIDMQQIMDVSTQIAAAIEEQSMVAREVNVNVHSIQTITSKNTETTGENARAAYRVAEQSEELERSIAAFRS</sequence>
<evidence type="ECO:0000256" key="9">
    <source>
        <dbReference type="SAM" id="Phobius"/>
    </source>
</evidence>
<reference evidence="12 13" key="1">
    <citation type="submission" date="2016-10" db="EMBL/GenBank/DDBJ databases">
        <authorList>
            <person name="de Groot N.N."/>
        </authorList>
    </citation>
    <scope>NUCLEOTIDE SEQUENCE [LARGE SCALE GENOMIC DNA]</scope>
    <source>
        <strain evidence="12 13">DSM 15893</strain>
    </source>
</reference>
<dbReference type="PANTHER" id="PTHR32089">
    <property type="entry name" value="METHYL-ACCEPTING CHEMOTAXIS PROTEIN MCPB"/>
    <property type="match status" value="1"/>
</dbReference>
<dbReference type="GeneID" id="35873991"/>
<dbReference type="InterPro" id="IPR032255">
    <property type="entry name" value="HBM"/>
</dbReference>
<dbReference type="STRING" id="1121869.SAMN03084138_03777"/>
<dbReference type="FunFam" id="1.10.287.950:FF:000001">
    <property type="entry name" value="Methyl-accepting chemotaxis sensory transducer"/>
    <property type="match status" value="1"/>
</dbReference>
<keyword evidence="2 9" id="KW-0812">Transmembrane</keyword>
<dbReference type="EMBL" id="FOWR01000034">
    <property type="protein sequence ID" value="SFQ00193.1"/>
    <property type="molecule type" value="Genomic_DNA"/>
</dbReference>
<evidence type="ECO:0000256" key="8">
    <source>
        <dbReference type="SAM" id="Coils"/>
    </source>
</evidence>